<comment type="subcellular location">
    <subcellularLocation>
        <location evidence="1">Nucleus</location>
    </subcellularLocation>
</comment>
<keyword evidence="2" id="KW-0805">Transcription regulation</keyword>
<keyword evidence="3" id="KW-0238">DNA-binding</keyword>
<keyword evidence="8" id="KW-1185">Reference proteome</keyword>
<evidence type="ECO:0000256" key="3">
    <source>
        <dbReference type="ARBA" id="ARBA00023125"/>
    </source>
</evidence>
<dbReference type="GeneID" id="115750685"/>
<evidence type="ECO:0000313" key="8">
    <source>
        <dbReference type="Proteomes" id="UP000827889"/>
    </source>
</evidence>
<reference evidence="9" key="2">
    <citation type="submission" date="2025-08" db="UniProtKB">
        <authorList>
            <consortium name="RefSeq"/>
        </authorList>
    </citation>
    <scope>IDENTIFICATION</scope>
    <source>
        <tissue evidence="9">Leaf</tissue>
    </source>
</reference>
<feature type="compositionally biased region" description="Polar residues" evidence="6">
    <location>
        <begin position="516"/>
        <end position="532"/>
    </location>
</feature>
<evidence type="ECO:0000256" key="1">
    <source>
        <dbReference type="ARBA" id="ARBA00004123"/>
    </source>
</evidence>
<feature type="region of interest" description="Disordered" evidence="6">
    <location>
        <begin position="222"/>
        <end position="265"/>
    </location>
</feature>
<sequence>MLGETPGVPGASGDVAAAAAAEVSSFAPNSGEEDGGSRRREKGGGNRWPRQETLALLKVRSDMDVAFRDSSAKGPLWEDVSRKLSELGYHRSAKKCKEKFENVYKYHKRTKDGRTGKHEGKTYRFFDQLEAFENHTLLQSPQPPKPPAPAAAQPPAMQAVVRPQIIPNVPTAAVPSSTTHTDNNHSNNIGVIPQNNLASCSTVPHFTMPSLPPPSNPTVVIPPPPPNSGFPGAGLHGEPASNSTSSSTFSDEGLPRGGGGPNKRKRRWREFFERVTKDVLDKQEELHRNFLETMEKRERERAARDEAWWMHEKARITREHEILAQERLATEAKDAAVMSFLQKIAEQQSRRSSPPQNNNPLPQQLVAVPIPAAPKPSAPQQPPLAAALPSQIRSIEVPNADNGVHFATTGGGRVASSSRWPKVEVEALIRLRTNLEVKYQENGPKGPLWEDISTAMRRIGYERSAKRCKEKWENINKYFKKVKESNKKRRDDSKTCPYFEQLDEIYREKTSKSRDPSSSTLFPCTTQFSPVINPTAPLMVAPEQQWPPPPPPLQQQQQQQQQEMDEMEGDRIGENQEDEDDDEDEDDRSIDREEGEDEDGDEDGREFEIVPSKPSSVGAAE</sequence>
<dbReference type="Gene3D" id="1.10.10.60">
    <property type="entry name" value="Homeodomain-like"/>
    <property type="match status" value="2"/>
</dbReference>
<dbReference type="CDD" id="cd12203">
    <property type="entry name" value="GT1"/>
    <property type="match status" value="2"/>
</dbReference>
<evidence type="ECO:0000256" key="2">
    <source>
        <dbReference type="ARBA" id="ARBA00023015"/>
    </source>
</evidence>
<proteinExistence type="predicted"/>
<protein>
    <submittedName>
        <fullName evidence="9">Trihelix transcription factor DF1-like isoform X1</fullName>
    </submittedName>
</protein>
<dbReference type="InterPro" id="IPR001005">
    <property type="entry name" value="SANT/Myb"/>
</dbReference>
<feature type="region of interest" description="Disordered" evidence="6">
    <location>
        <begin position="1"/>
        <end position="52"/>
    </location>
</feature>
<dbReference type="PROSITE" id="PS50090">
    <property type="entry name" value="MYB_LIKE"/>
    <property type="match status" value="2"/>
</dbReference>
<evidence type="ECO:0000256" key="4">
    <source>
        <dbReference type="ARBA" id="ARBA00023163"/>
    </source>
</evidence>
<dbReference type="Pfam" id="PF13837">
    <property type="entry name" value="Myb_DNA-bind_4"/>
    <property type="match status" value="2"/>
</dbReference>
<dbReference type="SMART" id="SM00717">
    <property type="entry name" value="SANT"/>
    <property type="match status" value="2"/>
</dbReference>
<feature type="compositionally biased region" description="Basic and acidic residues" evidence="6">
    <location>
        <begin position="35"/>
        <end position="44"/>
    </location>
</feature>
<feature type="domain" description="Myb-like" evidence="7">
    <location>
        <begin position="418"/>
        <end position="476"/>
    </location>
</feature>
<evidence type="ECO:0000256" key="6">
    <source>
        <dbReference type="SAM" id="MobiDB-lite"/>
    </source>
</evidence>
<dbReference type="PANTHER" id="PTHR21654:SF73">
    <property type="entry name" value="TRIHELIX TRANSCRIPTION FACTOR GT-2"/>
    <property type="match status" value="1"/>
</dbReference>
<feature type="region of interest" description="Disordered" evidence="6">
    <location>
        <begin position="507"/>
        <end position="621"/>
    </location>
</feature>
<dbReference type="PANTHER" id="PTHR21654">
    <property type="entry name" value="FI21293P1"/>
    <property type="match status" value="1"/>
</dbReference>
<evidence type="ECO:0000313" key="9">
    <source>
        <dbReference type="RefSeq" id="XP_048130726.1"/>
    </source>
</evidence>
<feature type="domain" description="Myb-like" evidence="7">
    <location>
        <begin position="40"/>
        <end position="104"/>
    </location>
</feature>
<dbReference type="Proteomes" id="UP000827889">
    <property type="component" value="Chromosome 2"/>
</dbReference>
<evidence type="ECO:0000256" key="5">
    <source>
        <dbReference type="ARBA" id="ARBA00023242"/>
    </source>
</evidence>
<evidence type="ECO:0000259" key="7">
    <source>
        <dbReference type="PROSITE" id="PS50090"/>
    </source>
</evidence>
<dbReference type="RefSeq" id="XP_048130726.1">
    <property type="nucleotide sequence ID" value="XM_048274769.1"/>
</dbReference>
<keyword evidence="5" id="KW-0539">Nucleus</keyword>
<feature type="compositionally biased region" description="Low complexity" evidence="6">
    <location>
        <begin position="1"/>
        <end position="28"/>
    </location>
</feature>
<accession>A0ABM3H295</accession>
<feature type="compositionally biased region" description="Low complexity" evidence="6">
    <location>
        <begin position="241"/>
        <end position="250"/>
    </location>
</feature>
<feature type="compositionally biased region" description="Acidic residues" evidence="6">
    <location>
        <begin position="575"/>
        <end position="605"/>
    </location>
</feature>
<organism evidence="8 9">
    <name type="scientific">Rhodamnia argentea</name>
    <dbReference type="NCBI Taxonomy" id="178133"/>
    <lineage>
        <taxon>Eukaryota</taxon>
        <taxon>Viridiplantae</taxon>
        <taxon>Streptophyta</taxon>
        <taxon>Embryophyta</taxon>
        <taxon>Tracheophyta</taxon>
        <taxon>Spermatophyta</taxon>
        <taxon>Magnoliopsida</taxon>
        <taxon>eudicotyledons</taxon>
        <taxon>Gunneridae</taxon>
        <taxon>Pentapetalae</taxon>
        <taxon>rosids</taxon>
        <taxon>malvids</taxon>
        <taxon>Myrtales</taxon>
        <taxon>Myrtaceae</taxon>
        <taxon>Myrtoideae</taxon>
        <taxon>Myrteae</taxon>
        <taxon>Australasian group</taxon>
        <taxon>Rhodamnia</taxon>
    </lineage>
</organism>
<gene>
    <name evidence="9" type="primary">LOC115750685</name>
</gene>
<keyword evidence="4" id="KW-0804">Transcription</keyword>
<dbReference type="InterPro" id="IPR044822">
    <property type="entry name" value="Myb_DNA-bind_4"/>
</dbReference>
<reference evidence="8" key="1">
    <citation type="submission" date="2025-05" db="UniProtKB">
        <authorList>
            <consortium name="RefSeq"/>
        </authorList>
    </citation>
    <scope>NUCLEOTIDE SEQUENCE [LARGE SCALE GENOMIC DNA]</scope>
</reference>
<name>A0ABM3H295_9MYRT</name>